<dbReference type="PANTHER" id="PTHR23072:SF0">
    <property type="entry name" value="GPI ETHANOLAMINE PHOSPHATE TRANSFERASE 2"/>
    <property type="match status" value="1"/>
</dbReference>
<keyword evidence="10 13" id="KW-0472">Membrane</keyword>
<dbReference type="InterPro" id="IPR037674">
    <property type="entry name" value="PIG-G_N"/>
</dbReference>
<evidence type="ECO:0000313" key="16">
    <source>
        <dbReference type="Proteomes" id="UP000326924"/>
    </source>
</evidence>
<dbReference type="FunFam" id="3.40.720.10:FF:000045">
    <property type="entry name" value="GPI ethanolamine phosphate transferase 2"/>
    <property type="match status" value="1"/>
</dbReference>
<keyword evidence="5 13" id="KW-0337">GPI-anchor biosynthesis</keyword>
<dbReference type="Pfam" id="PF01663">
    <property type="entry name" value="Phosphodiest"/>
    <property type="match status" value="1"/>
</dbReference>
<comment type="similarity">
    <text evidence="3 13">Belongs to the PIGG/PIGN/PIGO family. PIGG subfamily.</text>
</comment>
<comment type="function">
    <text evidence="12 13">Ethanolamine phosphate transferase involved in glycosylphosphatidylinositol-anchor biosynthesis. Transfers ethanolamine phosphate to the GPI second mannose.</text>
</comment>
<comment type="caution">
    <text evidence="15">The sequence shown here is derived from an EMBL/GenBank/DDBJ whole genome shotgun (WGS) entry which is preliminary data.</text>
</comment>
<comment type="subcellular location">
    <subcellularLocation>
        <location evidence="1 13">Endoplasmic reticulum membrane</location>
        <topology evidence="1 13">Multi-pass membrane protein</topology>
    </subcellularLocation>
</comment>
<comment type="pathway">
    <text evidence="2 13">Glycolipid biosynthesis; glycosylphosphatidylinositol-anchor biosynthesis.</text>
</comment>
<evidence type="ECO:0000259" key="14">
    <source>
        <dbReference type="Pfam" id="PF19316"/>
    </source>
</evidence>
<dbReference type="Gene3D" id="3.40.720.10">
    <property type="entry name" value="Alkaline Phosphatase, subunit A"/>
    <property type="match status" value="1"/>
</dbReference>
<name>A0A5J5F803_9PEZI</name>
<evidence type="ECO:0000256" key="7">
    <source>
        <dbReference type="ARBA" id="ARBA00022692"/>
    </source>
</evidence>
<dbReference type="GO" id="GO:0051267">
    <property type="term" value="F:CP2 mannose-ethanolamine phosphotransferase activity"/>
    <property type="evidence" value="ECO:0007669"/>
    <property type="project" value="TreeGrafter"/>
</dbReference>
<dbReference type="InterPro" id="IPR002591">
    <property type="entry name" value="Phosphodiest/P_Trfase"/>
</dbReference>
<dbReference type="GO" id="GO:0005789">
    <property type="term" value="C:endoplasmic reticulum membrane"/>
    <property type="evidence" value="ECO:0007669"/>
    <property type="project" value="UniProtKB-SubCell"/>
</dbReference>
<dbReference type="CDD" id="cd16024">
    <property type="entry name" value="GPI_EPT_2"/>
    <property type="match status" value="1"/>
</dbReference>
<evidence type="ECO:0000256" key="12">
    <source>
        <dbReference type="ARBA" id="ARBA00056729"/>
    </source>
</evidence>
<keyword evidence="7 13" id="KW-0812">Transmembrane</keyword>
<dbReference type="InParanoid" id="A0A5J5F803"/>
<dbReference type="SUPFAM" id="SSF53649">
    <property type="entry name" value="Alkaline phosphatase-like"/>
    <property type="match status" value="1"/>
</dbReference>
<dbReference type="UniPathway" id="UPA00196"/>
<dbReference type="PANTHER" id="PTHR23072">
    <property type="entry name" value="PHOSPHATIDYLINOSITOL GLYCAN-RELATED"/>
    <property type="match status" value="1"/>
</dbReference>
<evidence type="ECO:0000256" key="9">
    <source>
        <dbReference type="ARBA" id="ARBA00022989"/>
    </source>
</evidence>
<evidence type="ECO:0000313" key="15">
    <source>
        <dbReference type="EMBL" id="KAA8912852.1"/>
    </source>
</evidence>
<organism evidence="15 16">
    <name type="scientific">Sphaerosporella brunnea</name>
    <dbReference type="NCBI Taxonomy" id="1250544"/>
    <lineage>
        <taxon>Eukaryota</taxon>
        <taxon>Fungi</taxon>
        <taxon>Dikarya</taxon>
        <taxon>Ascomycota</taxon>
        <taxon>Pezizomycotina</taxon>
        <taxon>Pezizomycetes</taxon>
        <taxon>Pezizales</taxon>
        <taxon>Pyronemataceae</taxon>
        <taxon>Sphaerosporella</taxon>
    </lineage>
</organism>
<feature type="transmembrane region" description="Helical" evidence="13">
    <location>
        <begin position="523"/>
        <end position="539"/>
    </location>
</feature>
<feature type="transmembrane region" description="Helical" evidence="13">
    <location>
        <begin position="559"/>
        <end position="578"/>
    </location>
</feature>
<keyword evidence="11" id="KW-0325">Glycoprotein</keyword>
<evidence type="ECO:0000256" key="10">
    <source>
        <dbReference type="ARBA" id="ARBA00023136"/>
    </source>
</evidence>
<evidence type="ECO:0000256" key="11">
    <source>
        <dbReference type="ARBA" id="ARBA00023180"/>
    </source>
</evidence>
<dbReference type="AlphaFoldDB" id="A0A5J5F803"/>
<keyword evidence="8 13" id="KW-0256">Endoplasmic reticulum</keyword>
<feature type="transmembrane region" description="Helical" evidence="13">
    <location>
        <begin position="750"/>
        <end position="772"/>
    </location>
</feature>
<dbReference type="Proteomes" id="UP000326924">
    <property type="component" value="Unassembled WGS sequence"/>
</dbReference>
<feature type="transmembrane region" description="Helical" evidence="13">
    <location>
        <begin position="707"/>
        <end position="730"/>
    </location>
</feature>
<dbReference type="InterPro" id="IPR045687">
    <property type="entry name" value="PIGG/GPI7_C"/>
</dbReference>
<evidence type="ECO:0000256" key="8">
    <source>
        <dbReference type="ARBA" id="ARBA00022824"/>
    </source>
</evidence>
<accession>A0A5J5F803</accession>
<evidence type="ECO:0000256" key="5">
    <source>
        <dbReference type="ARBA" id="ARBA00022502"/>
    </source>
</evidence>
<feature type="transmembrane region" description="Helical" evidence="13">
    <location>
        <begin position="632"/>
        <end position="654"/>
    </location>
</feature>
<feature type="transmembrane region" description="Helical" evidence="13">
    <location>
        <begin position="499"/>
        <end position="516"/>
    </location>
</feature>
<reference evidence="15 16" key="1">
    <citation type="submission" date="2019-09" db="EMBL/GenBank/DDBJ databases">
        <title>Draft genome of the ectomycorrhizal ascomycete Sphaerosporella brunnea.</title>
        <authorList>
            <consortium name="DOE Joint Genome Institute"/>
            <person name="Benucci G.M."/>
            <person name="Marozzi G."/>
            <person name="Antonielli L."/>
            <person name="Sanchez S."/>
            <person name="Marco P."/>
            <person name="Wang X."/>
            <person name="Falini L.B."/>
            <person name="Barry K."/>
            <person name="Haridas S."/>
            <person name="Lipzen A."/>
            <person name="Labutti K."/>
            <person name="Grigoriev I.V."/>
            <person name="Murat C."/>
            <person name="Martin F."/>
            <person name="Albertini E."/>
            <person name="Donnini D."/>
            <person name="Bonito G."/>
        </authorList>
    </citation>
    <scope>NUCLEOTIDE SEQUENCE [LARGE SCALE GENOMIC DNA]</scope>
    <source>
        <strain evidence="15 16">Sb_GMNB300</strain>
    </source>
</reference>
<sequence>MRGSSSWLLIAAINVLLPVGILLFAKGFFPYKPFLPGLAVFGEEDGPASAPFDKVVFMVVDALRSDFVYGEKSGFKFTQSLISKGAAIPYTAYATSPTVTMPRVKAITTGSIPGFLDVILNLAESDTTSTLVHQDTWLAQIKANGGKLVMYGDDTWLKLFPGTFERSDGTSSFFVSDFTEVDNNVTRHIDDELMRNDWNAMVMHYLGLDHIGHKSGPQSAFMIPKQVEMDGIVERIYTAIEKQPHLHSTLFILAGDHGMNDAGNHGGSGEGETSPALVFMSPKLEKVVALLDNPPKAPTEPINGEFGFYSRIEQSDLAPTITSLLGLPIPKNNLGVMIQELVTMWDVEERADVMMRNARQLCGIVAATYPQFEHLAANLQSAWKTKPCNEMDSEAEELACLWGQARGTYKVWPAEETLEFLTKLCRKYQEKLSGVASNYDLRLMTAGVVVMLTASILAIAKLIPLLGDSTLAELLFPVIAAAYGVMMFASSYVEEEHHFWYWVATGWFMVLFLKEWRSGNSGFGIILIMALLRIVRRWNQTGQKFAGAPDISRSYFSEHTTLLWVLIIITYTEVFMGMSRNCFRRIGSEVAWVFSFTTLLAAFSFKLSFAAYDARELVPSWLMSAAEVLEEVPLVNQARAVFGMIMAGMVYTYICEISSSIASEIDRQHAATALGDLSEVFLLTQTRFTNTPLIFLFRLISGRLSSLANLTASEITVTTLILQHVSFFAFGGANAISSVDLSNAYNGVAGYNVIVVGFLTLVSNWIGPIFWASVAPAQLARRGGGDQPWRRHVIAMTAFYAVVGVAVMAACTALRTHLFIWTVFSPKYLYLMAWCLGFHFVGGLGWGAFMWGINRSI</sequence>
<feature type="domain" description="GPI ethanolamine phosphate transferase 2 C-terminal" evidence="14">
    <location>
        <begin position="436"/>
        <end position="853"/>
    </location>
</feature>
<gene>
    <name evidence="15" type="ORF">FN846DRAFT_807519</name>
</gene>
<evidence type="ECO:0000256" key="3">
    <source>
        <dbReference type="ARBA" id="ARBA00005315"/>
    </source>
</evidence>
<dbReference type="EMBL" id="VXIS01000019">
    <property type="protein sequence ID" value="KAA8912852.1"/>
    <property type="molecule type" value="Genomic_DNA"/>
</dbReference>
<dbReference type="OrthoDB" id="272139at2759"/>
<dbReference type="InterPro" id="IPR017850">
    <property type="entry name" value="Alkaline_phosphatase_core_sf"/>
</dbReference>
<dbReference type="InterPro" id="IPR039527">
    <property type="entry name" value="PIGG/GPI7"/>
</dbReference>
<evidence type="ECO:0000256" key="1">
    <source>
        <dbReference type="ARBA" id="ARBA00004477"/>
    </source>
</evidence>
<evidence type="ECO:0000256" key="4">
    <source>
        <dbReference type="ARBA" id="ARBA00020830"/>
    </source>
</evidence>
<keyword evidence="6 13" id="KW-0808">Transferase</keyword>
<feature type="transmembrane region" description="Helical" evidence="13">
    <location>
        <begin position="441"/>
        <end position="462"/>
    </location>
</feature>
<protein>
    <recommendedName>
        <fullName evidence="4 13">GPI ethanolamine phosphate transferase 2</fullName>
    </recommendedName>
</protein>
<feature type="transmembrane region" description="Helical" evidence="13">
    <location>
        <begin position="474"/>
        <end position="493"/>
    </location>
</feature>
<feature type="transmembrane region" description="Helical" evidence="13">
    <location>
        <begin position="590"/>
        <end position="612"/>
    </location>
</feature>
<feature type="transmembrane region" description="Helical" evidence="13">
    <location>
        <begin position="828"/>
        <end position="853"/>
    </location>
</feature>
<dbReference type="FunCoup" id="A0A5J5F803">
    <property type="interactions" value="484"/>
</dbReference>
<evidence type="ECO:0000256" key="13">
    <source>
        <dbReference type="RuleBase" id="RU367106"/>
    </source>
</evidence>
<evidence type="ECO:0000256" key="6">
    <source>
        <dbReference type="ARBA" id="ARBA00022679"/>
    </source>
</evidence>
<evidence type="ECO:0000256" key="2">
    <source>
        <dbReference type="ARBA" id="ARBA00004687"/>
    </source>
</evidence>
<feature type="transmembrane region" description="Helical" evidence="13">
    <location>
        <begin position="7"/>
        <end position="29"/>
    </location>
</feature>
<feature type="transmembrane region" description="Helical" evidence="13">
    <location>
        <begin position="793"/>
        <end position="816"/>
    </location>
</feature>
<keyword evidence="9 13" id="KW-1133">Transmembrane helix</keyword>
<proteinExistence type="inferred from homology"/>
<dbReference type="Pfam" id="PF19316">
    <property type="entry name" value="PIGO_PIGG"/>
    <property type="match status" value="1"/>
</dbReference>
<dbReference type="GO" id="GO:0006506">
    <property type="term" value="P:GPI anchor biosynthetic process"/>
    <property type="evidence" value="ECO:0007669"/>
    <property type="project" value="UniProtKB-UniPathway"/>
</dbReference>
<keyword evidence="16" id="KW-1185">Reference proteome</keyword>